<keyword evidence="1" id="KW-0449">Lipoprotein</keyword>
<name>A0ABM9PG49_9FLAO</name>
<keyword evidence="2" id="KW-1185">Reference proteome</keyword>
<gene>
    <name evidence="1" type="ORF">T190423A01A_90026</name>
</gene>
<reference evidence="1 2" key="1">
    <citation type="submission" date="2024-05" db="EMBL/GenBank/DDBJ databases">
        <authorList>
            <person name="Duchaud E."/>
        </authorList>
    </citation>
    <scope>NUCLEOTIDE SEQUENCE [LARGE SCALE GENOMIC DNA]</scope>
    <source>
        <strain evidence="1">Ena-SAMPLE-TAB-13-05-2024-13:56:06:370-140308</strain>
    </source>
</reference>
<protein>
    <submittedName>
        <fullName evidence="1">Lipoprotein</fullName>
    </submittedName>
</protein>
<comment type="caution">
    <text evidence="1">The sequence shown here is derived from an EMBL/GenBank/DDBJ whole genome shotgun (WGS) entry which is preliminary data.</text>
</comment>
<dbReference type="Proteomes" id="UP001497527">
    <property type="component" value="Unassembled WGS sequence"/>
</dbReference>
<evidence type="ECO:0000313" key="2">
    <source>
        <dbReference type="Proteomes" id="UP001497527"/>
    </source>
</evidence>
<evidence type="ECO:0000313" key="1">
    <source>
        <dbReference type="EMBL" id="CAL2104601.1"/>
    </source>
</evidence>
<sequence>MYKTTIFFQLVLLLIFIDCKSPEPSIEISTTEENEVVLWKSKKNNRFWAVSIPFKVIIKNTSNKEKILTYYEYECNKLNKCKSGFLYSFRDSIHIKETLGKKILNPKSTKKYLFYSKHILDSTLYPKDLFRDYLKINTIKNIDSIPIGTISKFKDRYPKLIENLFKNDSIYFRFLNINNKRYSDGYRLPIIL</sequence>
<organism evidence="1 2">
    <name type="scientific">Tenacibaculum polynesiense</name>
    <dbReference type="NCBI Taxonomy" id="3137857"/>
    <lineage>
        <taxon>Bacteria</taxon>
        <taxon>Pseudomonadati</taxon>
        <taxon>Bacteroidota</taxon>
        <taxon>Flavobacteriia</taxon>
        <taxon>Flavobacteriales</taxon>
        <taxon>Flavobacteriaceae</taxon>
        <taxon>Tenacibaculum</taxon>
    </lineage>
</organism>
<accession>A0ABM9PG49</accession>
<proteinExistence type="predicted"/>
<dbReference type="EMBL" id="CAXJIO010000018">
    <property type="protein sequence ID" value="CAL2104601.1"/>
    <property type="molecule type" value="Genomic_DNA"/>
</dbReference>
<dbReference type="RefSeq" id="WP_348721695.1">
    <property type="nucleotide sequence ID" value="NZ_CAXJIO010000018.1"/>
</dbReference>